<evidence type="ECO:0000313" key="4">
    <source>
        <dbReference type="EMBL" id="ADD07581.1"/>
    </source>
</evidence>
<dbReference type="Pfam" id="PF04967">
    <property type="entry name" value="HTH_10"/>
    <property type="match status" value="1"/>
</dbReference>
<dbReference type="Proteomes" id="UP000011543">
    <property type="component" value="Unassembled WGS sequence"/>
</dbReference>
<dbReference type="AlphaFoldDB" id="D3T1X2"/>
<dbReference type="InterPro" id="IPR007050">
    <property type="entry name" value="HTH_bacterioopsin"/>
</dbReference>
<dbReference type="EMBL" id="CP001934">
    <property type="protein sequence ID" value="ADD07581.1"/>
    <property type="molecule type" value="Genomic_DNA"/>
</dbReference>
<dbReference type="EMBL" id="AOHS01000049">
    <property type="protein sequence ID" value="ELY27221.1"/>
    <property type="molecule type" value="Genomic_DNA"/>
</dbReference>
<evidence type="ECO:0000313" key="5">
    <source>
        <dbReference type="EMBL" id="ELY27221.1"/>
    </source>
</evidence>
<keyword evidence="6" id="KW-1185">Reference proteome</keyword>
<geneLocation type="plasmid" evidence="4 6">
    <name>pNMAG02</name>
</geneLocation>
<reference evidence="4 6" key="2">
    <citation type="journal article" date="2012" name="BMC Genomics">
        <title>A comparative genomics perspective on the genetic content of the alkaliphilic haloarchaeon Natrialba magadii ATCC 43099T.</title>
        <authorList>
            <person name="Siddaramappa S."/>
            <person name="Challacombe J.F."/>
            <person name="Decastro R.E."/>
            <person name="Pfeiffer F."/>
            <person name="Sastre D.E."/>
            <person name="Gimenez M.I."/>
            <person name="Paggi R.A."/>
            <person name="Detter J.C."/>
            <person name="Davenport K.W."/>
            <person name="Goodwin L.A."/>
            <person name="Kyrpides N."/>
            <person name="Tapia R."/>
            <person name="Pitluck S."/>
            <person name="Lucas S."/>
            <person name="Woyke T."/>
            <person name="Maupin-Furlow J.A."/>
        </authorList>
    </citation>
    <scope>NUCLEOTIDE SEQUENCE [LARGE SCALE GENOMIC DNA]</scope>
    <source>
        <strain evidence="4">ATCC 43099</strain>
        <strain evidence="6">ATCC 43099 / DSM 3394 / CCM 3739 / CIP 104546 / IAM 13178 / JCM 8861 / NBRC 102185 / NCIMB 2190 / MS3</strain>
    </source>
</reference>
<gene>
    <name evidence="4" type="ordered locus">Nmag_4053</name>
    <name evidence="5" type="ORF">C500_14490</name>
</gene>
<dbReference type="KEGG" id="nmg:Nmag_4053"/>
<sequence length="240" mass="26831">MSMQQSVSCLRLTLDLWHPGCWAIDATGRADGGILAHTVYTSPHGRGSHSSTANGLFTAFGDTSQQIQDVLDAVRDSSQTVQVHELQEQFGHERDVPANIAREFFLEYDPGEMVCPVLLENGFVHRTPIRIQDGIEEWNLCFIGDRSRVTDALDDVRKQADAEVTVTSITTAEAADHTSRSQRLDTLTPAQRKVFEHARNAGYYEWPRKTTTRELADDLDIAKSTLLEHLRVAESKLLDP</sequence>
<dbReference type="GeneID" id="8828787"/>
<evidence type="ECO:0000313" key="6">
    <source>
        <dbReference type="Proteomes" id="UP000001879"/>
    </source>
</evidence>
<evidence type="ECO:0000313" key="7">
    <source>
        <dbReference type="Proteomes" id="UP000011543"/>
    </source>
</evidence>
<dbReference type="PaxDb" id="547559-Nmag_4053"/>
<reference evidence="5 7" key="3">
    <citation type="journal article" date="2014" name="PLoS Genet.">
        <title>Phylogenetically driven sequencing of extremely halophilic archaea reveals strategies for static and dynamic osmo-response.</title>
        <authorList>
            <person name="Becker E.A."/>
            <person name="Seitzer P.M."/>
            <person name="Tritt A."/>
            <person name="Larsen D."/>
            <person name="Krusor M."/>
            <person name="Yao A.I."/>
            <person name="Wu D."/>
            <person name="Madern D."/>
            <person name="Eisen J.A."/>
            <person name="Darling A.E."/>
            <person name="Facciotti M.T."/>
        </authorList>
    </citation>
    <scope>NUCLEOTIDE SEQUENCE [LARGE SCALE GENOMIC DNA]</scope>
    <source>
        <strain evidence="7">ATCC 43099 / DSM 3394 / CCM 3739 / CIP 104546 / IAM 13178 / JCM 8861 / NBRC 102185 / NCIMB 2190 / MS3</strain>
        <strain evidence="5">MS-3</strain>
    </source>
</reference>
<keyword evidence="1" id="KW-0805">Transcription regulation</keyword>
<dbReference type="OrthoDB" id="194721at2157"/>
<dbReference type="Proteomes" id="UP000001879">
    <property type="component" value="Plasmid pNMAG02"/>
</dbReference>
<protein>
    <submittedName>
        <fullName evidence="5">Bacterio-opsin activator HTH domain-containing protein</fullName>
    </submittedName>
    <submittedName>
        <fullName evidence="4">HTH-10 family transcription regulator</fullName>
    </submittedName>
</protein>
<reference evidence="6" key="1">
    <citation type="submission" date="2010-02" db="EMBL/GenBank/DDBJ databases">
        <title>Complete sequence of plasmid 2 of Natrialba magadii ATCC 43099.</title>
        <authorList>
            <consortium name="US DOE Joint Genome Institute"/>
            <person name="Lucas S."/>
            <person name="Copeland A."/>
            <person name="Lapidus A."/>
            <person name="Cheng J.-F."/>
            <person name="Bruce D."/>
            <person name="Goodwin L."/>
            <person name="Pitluck S."/>
            <person name="Davenport K."/>
            <person name="Saunders E."/>
            <person name="Detter J.C."/>
            <person name="Han C."/>
            <person name="Tapia R."/>
            <person name="Land M."/>
            <person name="Hauser L."/>
            <person name="Kyrpides N."/>
            <person name="Mikhailova N."/>
            <person name="De Castro R.E."/>
            <person name="Maupin-Furlow J.A."/>
            <person name="Woyke T."/>
        </authorList>
    </citation>
    <scope>NUCLEOTIDE SEQUENCE [LARGE SCALE GENOMIC DNA]</scope>
    <source>
        <strain evidence="6">ATCC 43099 / DSM 3394 / CCM 3739 / CIP 104546 / IAM 13178 / JCM 8861 / NBRC 102185 / NCIMB 2190 / MS3</strain>
        <plasmid evidence="6">pNMAG02</plasmid>
    </source>
</reference>
<keyword evidence="2" id="KW-0804">Transcription</keyword>
<dbReference type="HOGENOM" id="CLU_099316_0_0_2"/>
<dbReference type="Gene3D" id="1.10.10.10">
    <property type="entry name" value="Winged helix-like DNA-binding domain superfamily/Winged helix DNA-binding domain"/>
    <property type="match status" value="1"/>
</dbReference>
<name>D3T1X2_NATMM</name>
<dbReference type="PANTHER" id="PTHR34236">
    <property type="entry name" value="DIMETHYL SULFOXIDE REDUCTASE TRANSCRIPTIONAL ACTIVATOR"/>
    <property type="match status" value="1"/>
</dbReference>
<dbReference type="eggNOG" id="arCOG02274">
    <property type="taxonomic scope" value="Archaea"/>
</dbReference>
<organism evidence="4 6">
    <name type="scientific">Natrialba magadii (strain ATCC 43099 / DSM 3394 / CCM 3739 / CIP 104546 / IAM 13178 / JCM 8861 / NBRC 102185 / NCIMB 2190 / MS3)</name>
    <name type="common">Natronobacterium magadii</name>
    <dbReference type="NCBI Taxonomy" id="547559"/>
    <lineage>
        <taxon>Archaea</taxon>
        <taxon>Methanobacteriati</taxon>
        <taxon>Methanobacteriota</taxon>
        <taxon>Stenosarchaea group</taxon>
        <taxon>Halobacteria</taxon>
        <taxon>Halobacteriales</taxon>
        <taxon>Natrialbaceae</taxon>
        <taxon>Natrialba</taxon>
    </lineage>
</organism>
<dbReference type="PATRIC" id="fig|547559.17.peg.2866"/>
<feature type="domain" description="HTH bat-type" evidence="3">
    <location>
        <begin position="187"/>
        <end position="238"/>
    </location>
</feature>
<accession>D3T1X2</accession>
<reference evidence="4" key="4">
    <citation type="submission" date="2016-09" db="EMBL/GenBank/DDBJ databases">
        <authorList>
            <person name="Pfeiffer F."/>
        </authorList>
    </citation>
    <scope>NUCLEOTIDE SEQUENCE</scope>
    <source>
        <strain evidence="4">ATCC 43099</strain>
        <plasmid evidence="4">pNMAG02</plasmid>
    </source>
</reference>
<evidence type="ECO:0000256" key="1">
    <source>
        <dbReference type="ARBA" id="ARBA00023015"/>
    </source>
</evidence>
<evidence type="ECO:0000259" key="3">
    <source>
        <dbReference type="Pfam" id="PF04967"/>
    </source>
</evidence>
<dbReference type="RefSeq" id="WP_004216104.1">
    <property type="nucleotide sequence ID" value="NC_013924.1"/>
</dbReference>
<keyword evidence="4" id="KW-0614">Plasmid</keyword>
<dbReference type="PANTHER" id="PTHR34236:SF1">
    <property type="entry name" value="DIMETHYL SULFOXIDE REDUCTASE TRANSCRIPTIONAL ACTIVATOR"/>
    <property type="match status" value="1"/>
</dbReference>
<proteinExistence type="predicted"/>
<dbReference type="InterPro" id="IPR036388">
    <property type="entry name" value="WH-like_DNA-bd_sf"/>
</dbReference>
<evidence type="ECO:0000256" key="2">
    <source>
        <dbReference type="ARBA" id="ARBA00023163"/>
    </source>
</evidence>